<name>A0ABW3G916_9NOCA</name>
<dbReference type="InterPro" id="IPR020835">
    <property type="entry name" value="Catalase_sf"/>
</dbReference>
<keyword evidence="2" id="KW-1185">Reference proteome</keyword>
<gene>
    <name evidence="1" type="ORF">ACFQ04_15640</name>
</gene>
<protein>
    <recommendedName>
        <fullName evidence="3">Phosphodiesterase</fullName>
    </recommendedName>
</protein>
<reference evidence="2" key="1">
    <citation type="journal article" date="2019" name="Int. J. Syst. Evol. Microbiol.">
        <title>The Global Catalogue of Microorganisms (GCM) 10K type strain sequencing project: providing services to taxonomists for standard genome sequencing and annotation.</title>
        <authorList>
            <consortium name="The Broad Institute Genomics Platform"/>
            <consortium name="The Broad Institute Genome Sequencing Center for Infectious Disease"/>
            <person name="Wu L."/>
            <person name="Ma J."/>
        </authorList>
    </citation>
    <scope>NUCLEOTIDE SEQUENCE [LARGE SCALE GENOMIC DNA]</scope>
    <source>
        <strain evidence="2">CCUG 50873</strain>
    </source>
</reference>
<dbReference type="RefSeq" id="WP_253648834.1">
    <property type="nucleotide sequence ID" value="NZ_BAAAMO010000006.1"/>
</dbReference>
<evidence type="ECO:0000313" key="2">
    <source>
        <dbReference type="Proteomes" id="UP001597068"/>
    </source>
</evidence>
<proteinExistence type="predicted"/>
<evidence type="ECO:0000313" key="1">
    <source>
        <dbReference type="EMBL" id="MFD0927171.1"/>
    </source>
</evidence>
<dbReference type="SUPFAM" id="SSF56634">
    <property type="entry name" value="Heme-dependent catalase-like"/>
    <property type="match status" value="1"/>
</dbReference>
<accession>A0ABW3G916</accession>
<organism evidence="1 2">
    <name type="scientific">Williamsia deligens</name>
    <dbReference type="NCBI Taxonomy" id="321325"/>
    <lineage>
        <taxon>Bacteria</taxon>
        <taxon>Bacillati</taxon>
        <taxon>Actinomycetota</taxon>
        <taxon>Actinomycetes</taxon>
        <taxon>Mycobacteriales</taxon>
        <taxon>Nocardiaceae</taxon>
        <taxon>Williamsia</taxon>
    </lineage>
</organism>
<dbReference type="EMBL" id="JBHTIL010000002">
    <property type="protein sequence ID" value="MFD0927171.1"/>
    <property type="molecule type" value="Genomic_DNA"/>
</dbReference>
<dbReference type="Proteomes" id="UP001597068">
    <property type="component" value="Unassembled WGS sequence"/>
</dbReference>
<comment type="caution">
    <text evidence="1">The sequence shown here is derived from an EMBL/GenBank/DDBJ whole genome shotgun (WGS) entry which is preliminary data.</text>
</comment>
<evidence type="ECO:0008006" key="3">
    <source>
        <dbReference type="Google" id="ProtNLM"/>
    </source>
</evidence>
<sequence length="221" mass="23447">MSAQSPETVPSPLLARAVGTPFRAAAALRHAKAFHPDGRLLTGSLVVDGPILGVVRPSAGDVTLRLSQGAGLPGGLPDVLGIALRVDIGAGRPWDLLLASSTVAATRVPLPVPARTWSETTFSSLTPFEADGAWWWIRAQTVVASRTAAVPDPPVRIRLSQARGLSPFRSIGEVEATDVAPVADIDFDPVRNLPADVRMAPAWLARTRRSAYDDSRRGRRG</sequence>